<evidence type="ECO:0000313" key="2">
    <source>
        <dbReference type="EMBL" id="GGD46840.1"/>
    </source>
</evidence>
<organism evidence="2 3">
    <name type="scientific">Paenibacillus nasutitermitis</name>
    <dbReference type="NCBI Taxonomy" id="1652958"/>
    <lineage>
        <taxon>Bacteria</taxon>
        <taxon>Bacillati</taxon>
        <taxon>Bacillota</taxon>
        <taxon>Bacilli</taxon>
        <taxon>Bacillales</taxon>
        <taxon>Paenibacillaceae</taxon>
        <taxon>Paenibacillus</taxon>
    </lineage>
</organism>
<keyword evidence="3" id="KW-1185">Reference proteome</keyword>
<gene>
    <name evidence="2" type="ORF">GCM10010911_00450</name>
</gene>
<dbReference type="EMBL" id="BMHP01000001">
    <property type="protein sequence ID" value="GGD46840.1"/>
    <property type="molecule type" value="Genomic_DNA"/>
</dbReference>
<evidence type="ECO:0000256" key="1">
    <source>
        <dbReference type="SAM" id="MobiDB-lite"/>
    </source>
</evidence>
<reference evidence="2" key="1">
    <citation type="journal article" date="2014" name="Int. J. Syst. Evol. Microbiol.">
        <title>Complete genome sequence of Corynebacterium casei LMG S-19264T (=DSM 44701T), isolated from a smear-ripened cheese.</title>
        <authorList>
            <consortium name="US DOE Joint Genome Institute (JGI-PGF)"/>
            <person name="Walter F."/>
            <person name="Albersmeier A."/>
            <person name="Kalinowski J."/>
            <person name="Ruckert C."/>
        </authorList>
    </citation>
    <scope>NUCLEOTIDE SEQUENCE</scope>
    <source>
        <strain evidence="2">CGMCC 1.15178</strain>
    </source>
</reference>
<sequence length="99" mass="11147">MLAVIIILIVGVPVVVYMIKSRHRRNNVAVLQDYKRRKKRRQPAEGAVSSPHHGTEGKKCSHCRKEAKHLTFYADDNGTVIGLCSACKPIAKRRDLMPL</sequence>
<feature type="region of interest" description="Disordered" evidence="1">
    <location>
        <begin position="30"/>
        <end position="59"/>
    </location>
</feature>
<comment type="caution">
    <text evidence="2">The sequence shown here is derived from an EMBL/GenBank/DDBJ whole genome shotgun (WGS) entry which is preliminary data.</text>
</comment>
<name>A0A916YIM6_9BACL</name>
<reference evidence="2" key="2">
    <citation type="submission" date="2020-09" db="EMBL/GenBank/DDBJ databases">
        <authorList>
            <person name="Sun Q."/>
            <person name="Zhou Y."/>
        </authorList>
    </citation>
    <scope>NUCLEOTIDE SEQUENCE</scope>
    <source>
        <strain evidence="2">CGMCC 1.15178</strain>
    </source>
</reference>
<dbReference type="Proteomes" id="UP000612456">
    <property type="component" value="Unassembled WGS sequence"/>
</dbReference>
<dbReference type="AlphaFoldDB" id="A0A916YIM6"/>
<accession>A0A916YIM6</accession>
<proteinExistence type="predicted"/>
<protein>
    <submittedName>
        <fullName evidence="2">Uncharacterized protein</fullName>
    </submittedName>
</protein>
<evidence type="ECO:0000313" key="3">
    <source>
        <dbReference type="Proteomes" id="UP000612456"/>
    </source>
</evidence>